<dbReference type="CDD" id="cd12797">
    <property type="entry name" value="M23_peptidase"/>
    <property type="match status" value="1"/>
</dbReference>
<dbReference type="SUPFAM" id="SSF51261">
    <property type="entry name" value="Duplicated hybrid motif"/>
    <property type="match status" value="1"/>
</dbReference>
<keyword evidence="4" id="KW-1185">Reference proteome</keyword>
<dbReference type="PANTHER" id="PTHR21666">
    <property type="entry name" value="PEPTIDASE-RELATED"/>
    <property type="match status" value="1"/>
</dbReference>
<dbReference type="PANTHER" id="PTHR21666:SF289">
    <property type="entry name" value="L-ALA--D-GLU ENDOPEPTIDASE"/>
    <property type="match status" value="1"/>
</dbReference>
<reference evidence="3 4" key="1">
    <citation type="journal article" date="2012" name="BMC Genomics">
        <title>Complete genome sequence, lifestyle, and multi-drug resistance of the human pathogen Corynebacterium resistens DSM 45100 isolated from blood samples of a leukemia patient.</title>
        <authorList>
            <person name="Schroder J."/>
            <person name="Maus I."/>
            <person name="Meyer K."/>
            <person name="Wordemann S."/>
            <person name="Blom J."/>
            <person name="Jaenicke S."/>
            <person name="Schneider J."/>
            <person name="Trost E."/>
            <person name="Tauch A."/>
        </authorList>
    </citation>
    <scope>NUCLEOTIDE SEQUENCE [LARGE SCALE GENOMIC DNA]</scope>
    <source>
        <strain evidence="4">DSM 45100 / JCM 12819 / CCUG 50093 / GTC 2026 / SICGH 158</strain>
    </source>
</reference>
<dbReference type="GO" id="GO:0004222">
    <property type="term" value="F:metalloendopeptidase activity"/>
    <property type="evidence" value="ECO:0007669"/>
    <property type="project" value="TreeGrafter"/>
</dbReference>
<evidence type="ECO:0000256" key="1">
    <source>
        <dbReference type="ARBA" id="ARBA00022729"/>
    </source>
</evidence>
<evidence type="ECO:0000259" key="2">
    <source>
        <dbReference type="Pfam" id="PF01551"/>
    </source>
</evidence>
<name>F8DYB4_CORRG</name>
<dbReference type="Pfam" id="PF01551">
    <property type="entry name" value="Peptidase_M23"/>
    <property type="match status" value="1"/>
</dbReference>
<dbReference type="InterPro" id="IPR050570">
    <property type="entry name" value="Cell_wall_metabolism_enzyme"/>
</dbReference>
<dbReference type="KEGG" id="crd:CRES_1269"/>
<dbReference type="Gene3D" id="2.70.70.10">
    <property type="entry name" value="Glucose Permease (Domain IIA)"/>
    <property type="match status" value="1"/>
</dbReference>
<dbReference type="EMBL" id="CP002857">
    <property type="protein sequence ID" value="AEI09624.1"/>
    <property type="molecule type" value="Genomic_DNA"/>
</dbReference>
<sequence>MRTSTRSQHPSVRTTPFALVPVTATIGSSGSTPDILRCPPYRVRHVCDKSARRNPFSGPLWTNLTFSTGFGDVSQWLFLFSTPPCTIEAMITKFGAILATLLLCVGIWTTATSPALTTVEPHTPARVHRLPVATIPPNTDPAPYVLRPAEIPNENWKKGHRGVDIKAQPGDVVVASAAGTIAFAGVVAGTPTVSVDHRSRVRTTYEPVVAKVRVGQKVRRGDPIGVLVDASRLPSTARRDPGLSWGAKIPQGFSRKGRTQWRYIDPLQLVGAVVVRLIPLGAGASAGSASGLVAGLGTPREGALD</sequence>
<dbReference type="HOGENOM" id="CLU_911256_0_0_11"/>
<dbReference type="AlphaFoldDB" id="F8DYB4"/>
<dbReference type="Proteomes" id="UP000000492">
    <property type="component" value="Chromosome"/>
</dbReference>
<evidence type="ECO:0000313" key="4">
    <source>
        <dbReference type="Proteomes" id="UP000000492"/>
    </source>
</evidence>
<evidence type="ECO:0000313" key="3">
    <source>
        <dbReference type="EMBL" id="AEI09624.1"/>
    </source>
</evidence>
<protein>
    <recommendedName>
        <fullName evidence="2">M23ase beta-sheet core domain-containing protein</fullName>
    </recommendedName>
</protein>
<accession>F8DYB4</accession>
<dbReference type="InterPro" id="IPR016047">
    <property type="entry name" value="M23ase_b-sheet_dom"/>
</dbReference>
<feature type="domain" description="M23ase beta-sheet core" evidence="2">
    <location>
        <begin position="159"/>
        <end position="231"/>
    </location>
</feature>
<gene>
    <name evidence="3" type="ordered locus">CRES_1269</name>
</gene>
<keyword evidence="1" id="KW-0732">Signal</keyword>
<dbReference type="STRING" id="662755.CRES_1269"/>
<dbReference type="eggNOG" id="COG0739">
    <property type="taxonomic scope" value="Bacteria"/>
</dbReference>
<organism evidence="3 4">
    <name type="scientific">Corynebacterium resistens (strain DSM 45100 / JCM 12819 / GTC 2026 / SICGH 158)</name>
    <dbReference type="NCBI Taxonomy" id="662755"/>
    <lineage>
        <taxon>Bacteria</taxon>
        <taxon>Bacillati</taxon>
        <taxon>Actinomycetota</taxon>
        <taxon>Actinomycetes</taxon>
        <taxon>Mycobacteriales</taxon>
        <taxon>Corynebacteriaceae</taxon>
        <taxon>Corynebacterium</taxon>
    </lineage>
</organism>
<dbReference type="InterPro" id="IPR011055">
    <property type="entry name" value="Dup_hybrid_motif"/>
</dbReference>
<proteinExistence type="predicted"/>